<dbReference type="GO" id="GO:0005654">
    <property type="term" value="C:nucleoplasm"/>
    <property type="evidence" value="ECO:0007669"/>
    <property type="project" value="UniProtKB-ARBA"/>
</dbReference>
<dbReference type="InParanoid" id="A0A151GIN8"/>
<dbReference type="PANTHER" id="PTHR21964">
    <property type="entry name" value="BREAST CANCER METASTASIS-SUPPRESSOR 1"/>
    <property type="match status" value="1"/>
</dbReference>
<evidence type="ECO:0000256" key="6">
    <source>
        <dbReference type="SAM" id="MobiDB-lite"/>
    </source>
</evidence>
<dbReference type="InterPro" id="IPR013907">
    <property type="entry name" value="Sds3"/>
</dbReference>
<feature type="region of interest" description="Disordered" evidence="6">
    <location>
        <begin position="601"/>
        <end position="641"/>
    </location>
</feature>
<sequence length="641" mass="70159">MAATDSTSAARSPVEAGAAVDLMDSNVSSPLSEVGDGDANDEEIEHLRLDSRNDAGDNSSVSGDEAPHDHKGATDSDSFLSDAASDLNSDANDTEAETERLYDTPKNQRQRDVVVDRYNNGQIFENTPSKLRRTSRMGDGDNESDSGDGESVASSRVEGAESPAKPATTNDTSVDEDVKHDSQERKRKRPPAVDIPDLDQPLRKRTSSLGPPEPDAGDVTPLNGDDTMVANLPSGVPSAAEDEPDSPSNRDEAAEALEQEEKETKTSKRSSLTRKRASSDDAAGEADSDARSEQLDAAAEDDAEPAEGELEGDAEEEAEAAARNIEEMERKNAALKDWSHIEEMFGVFRERLYRDRLQQLEEEERSLLADEPTHFDYLNMKKCIDDRLNRRLQEIETEYELQLKANERRTIAQRAQIWSQFFQAVRERREQALEKLNQQWYEVQSARRKAHSLPDYGLLFPKTPAERVRNAVAYNTEVSTLAGLAKYEGFPAGPELMGASTAEAEADFNSIAQVRRSRQKHTPYHSAPREEYHAAPTFRLGPAGEQFIKDTPWANPHHSSHKLHQHQPASVQPDGRVEQAGVAGAVQAAIAPELGDVGAALDDAASAHGPPSSLTRSSNSPEKARNMNLMERVGGSPAPGH</sequence>
<protein>
    <submittedName>
        <fullName evidence="7">Sds3-like protein</fullName>
    </submittedName>
</protein>
<dbReference type="SMART" id="SM01401">
    <property type="entry name" value="Sds3"/>
    <property type="match status" value="1"/>
</dbReference>
<name>A0A151GIN8_DRECN</name>
<feature type="region of interest" description="Disordered" evidence="6">
    <location>
        <begin position="1"/>
        <end position="319"/>
    </location>
</feature>
<feature type="compositionally biased region" description="Polar residues" evidence="6">
    <location>
        <begin position="612"/>
        <end position="621"/>
    </location>
</feature>
<evidence type="ECO:0000313" key="8">
    <source>
        <dbReference type="Proteomes" id="UP000076580"/>
    </source>
</evidence>
<accession>A0A151GIN8</accession>
<evidence type="ECO:0000256" key="1">
    <source>
        <dbReference type="ARBA" id="ARBA00004123"/>
    </source>
</evidence>
<feature type="compositionally biased region" description="Basic residues" evidence="6">
    <location>
        <begin position="267"/>
        <end position="276"/>
    </location>
</feature>
<evidence type="ECO:0000256" key="5">
    <source>
        <dbReference type="ARBA" id="ARBA00023242"/>
    </source>
</evidence>
<evidence type="ECO:0000256" key="2">
    <source>
        <dbReference type="ARBA" id="ARBA00022491"/>
    </source>
</evidence>
<comment type="caution">
    <text evidence="7">The sequence shown here is derived from an EMBL/GenBank/DDBJ whole genome shotgun (WGS) entry which is preliminary data.</text>
</comment>
<dbReference type="GO" id="GO:0010468">
    <property type="term" value="P:regulation of gene expression"/>
    <property type="evidence" value="ECO:0007669"/>
    <property type="project" value="UniProtKB-ARBA"/>
</dbReference>
<feature type="region of interest" description="Disordered" evidence="6">
    <location>
        <begin position="547"/>
        <end position="576"/>
    </location>
</feature>
<feature type="compositionally biased region" description="Low complexity" evidence="6">
    <location>
        <begin position="75"/>
        <end position="91"/>
    </location>
</feature>
<keyword evidence="4" id="KW-0804">Transcription</keyword>
<feature type="compositionally biased region" description="Acidic residues" evidence="6">
    <location>
        <begin position="298"/>
        <end position="319"/>
    </location>
</feature>
<evidence type="ECO:0000256" key="4">
    <source>
        <dbReference type="ARBA" id="ARBA00023163"/>
    </source>
</evidence>
<keyword evidence="5" id="KW-0539">Nucleus</keyword>
<dbReference type="EMBL" id="LAYC01000002">
    <property type="protein sequence ID" value="KYK56892.1"/>
    <property type="molecule type" value="Genomic_DNA"/>
</dbReference>
<evidence type="ECO:0000256" key="3">
    <source>
        <dbReference type="ARBA" id="ARBA00023015"/>
    </source>
</evidence>
<feature type="compositionally biased region" description="Basic and acidic residues" evidence="6">
    <location>
        <begin position="65"/>
        <end position="74"/>
    </location>
</feature>
<feature type="compositionally biased region" description="Basic and acidic residues" evidence="6">
    <location>
        <begin position="45"/>
        <end position="55"/>
    </location>
</feature>
<keyword evidence="3" id="KW-0805">Transcription regulation</keyword>
<comment type="subcellular location">
    <subcellularLocation>
        <location evidence="1">Nucleus</location>
    </subcellularLocation>
</comment>
<feature type="compositionally biased region" description="Polar residues" evidence="6">
    <location>
        <begin position="119"/>
        <end position="129"/>
    </location>
</feature>
<feature type="compositionally biased region" description="Polar residues" evidence="6">
    <location>
        <begin position="1"/>
        <end position="10"/>
    </location>
</feature>
<reference evidence="7 8" key="1">
    <citation type="journal article" date="2016" name="Sci. Rep.">
        <title>Insights into Adaptations to a Near-Obligate Nematode Endoparasitic Lifestyle from the Finished Genome of Drechmeria coniospora.</title>
        <authorList>
            <person name="Zhang L."/>
            <person name="Zhou Z."/>
            <person name="Guo Q."/>
            <person name="Fokkens L."/>
            <person name="Miskei M."/>
            <person name="Pocsi I."/>
            <person name="Zhang W."/>
            <person name="Chen M."/>
            <person name="Wang L."/>
            <person name="Sun Y."/>
            <person name="Donzelli B.G."/>
            <person name="Gibson D.M."/>
            <person name="Nelson D.R."/>
            <person name="Luo J.G."/>
            <person name="Rep M."/>
            <person name="Liu H."/>
            <person name="Yang S."/>
            <person name="Wang J."/>
            <person name="Krasnoff S.B."/>
            <person name="Xu Y."/>
            <person name="Molnar I."/>
            <person name="Lin M."/>
        </authorList>
    </citation>
    <scope>NUCLEOTIDE SEQUENCE [LARGE SCALE GENOMIC DNA]</scope>
    <source>
        <strain evidence="7 8">ARSEF 6962</strain>
    </source>
</reference>
<dbReference type="GeneID" id="63716541"/>
<dbReference type="Pfam" id="PF08598">
    <property type="entry name" value="Sds3"/>
    <property type="match status" value="1"/>
</dbReference>
<proteinExistence type="predicted"/>
<dbReference type="Proteomes" id="UP000076580">
    <property type="component" value="Chromosome 02"/>
</dbReference>
<gene>
    <name evidence="7" type="ORF">DCS_03898</name>
</gene>
<keyword evidence="2" id="KW-0678">Repressor</keyword>
<keyword evidence="8" id="KW-1185">Reference proteome</keyword>
<dbReference type="STRING" id="98403.A0A151GIN8"/>
<evidence type="ECO:0000313" key="7">
    <source>
        <dbReference type="EMBL" id="KYK56892.1"/>
    </source>
</evidence>
<dbReference type="AlphaFoldDB" id="A0A151GIN8"/>
<dbReference type="RefSeq" id="XP_040656244.1">
    <property type="nucleotide sequence ID" value="XM_040801211.1"/>
</dbReference>
<feature type="compositionally biased region" description="Acidic residues" evidence="6">
    <location>
        <begin position="35"/>
        <end position="44"/>
    </location>
</feature>
<organism evidence="7 8">
    <name type="scientific">Drechmeria coniospora</name>
    <name type="common">Nematophagous fungus</name>
    <name type="synonym">Meria coniospora</name>
    <dbReference type="NCBI Taxonomy" id="98403"/>
    <lineage>
        <taxon>Eukaryota</taxon>
        <taxon>Fungi</taxon>
        <taxon>Dikarya</taxon>
        <taxon>Ascomycota</taxon>
        <taxon>Pezizomycotina</taxon>
        <taxon>Sordariomycetes</taxon>
        <taxon>Hypocreomycetidae</taxon>
        <taxon>Hypocreales</taxon>
        <taxon>Ophiocordycipitaceae</taxon>
        <taxon>Drechmeria</taxon>
    </lineage>
</organism>